<protein>
    <submittedName>
        <fullName evidence="1">Uncharacterized protein</fullName>
    </submittedName>
</protein>
<sequence>MDYGVYASAERYLRLFRQFDPITEVLAGKLRLMESMGFDLGQGFIFGFSYGGHVAVEASKRVGVRRLEAIDICDIAGPAFDFRRAHIDHRSAAKNVQCVHTSRDKGSRHTTTCHQNWKMGTCGWFQTAAADPPKGSHGLCPYFYLSAFTNDFLAVPKPMGCMARKLATHWPSGFKMGYNEHRKWKVQGELFALTTKEYPYTSNATEMNALDFFPMLASESEQTEMDIDFFVETTKKP</sequence>
<dbReference type="AlphaFoldDB" id="A0A1B0DGN8"/>
<dbReference type="PANTHER" id="PTHR11610:SF104">
    <property type="entry name" value="AGAP010328-PA"/>
    <property type="match status" value="1"/>
</dbReference>
<accession>A0A1B0DGN8</accession>
<evidence type="ECO:0000313" key="1">
    <source>
        <dbReference type="EnsemblMetazoa" id="PPAI007322-PA"/>
    </source>
</evidence>
<dbReference type="Gene3D" id="3.40.50.1820">
    <property type="entry name" value="alpha/beta hydrolase"/>
    <property type="match status" value="1"/>
</dbReference>
<evidence type="ECO:0000313" key="2">
    <source>
        <dbReference type="Proteomes" id="UP000092462"/>
    </source>
</evidence>
<dbReference type="VEuPathDB" id="VectorBase:PPAPM1_006441"/>
<reference evidence="1" key="1">
    <citation type="submission" date="2022-08" db="UniProtKB">
        <authorList>
            <consortium name="EnsemblMetazoa"/>
        </authorList>
    </citation>
    <scope>IDENTIFICATION</scope>
    <source>
        <strain evidence="1">Israel</strain>
    </source>
</reference>
<dbReference type="PANTHER" id="PTHR11610">
    <property type="entry name" value="LIPASE"/>
    <property type="match status" value="1"/>
</dbReference>
<organism evidence="1 2">
    <name type="scientific">Phlebotomus papatasi</name>
    <name type="common">Sandfly</name>
    <dbReference type="NCBI Taxonomy" id="29031"/>
    <lineage>
        <taxon>Eukaryota</taxon>
        <taxon>Metazoa</taxon>
        <taxon>Ecdysozoa</taxon>
        <taxon>Arthropoda</taxon>
        <taxon>Hexapoda</taxon>
        <taxon>Insecta</taxon>
        <taxon>Pterygota</taxon>
        <taxon>Neoptera</taxon>
        <taxon>Endopterygota</taxon>
        <taxon>Diptera</taxon>
        <taxon>Nematocera</taxon>
        <taxon>Psychodoidea</taxon>
        <taxon>Psychodidae</taxon>
        <taxon>Phlebotomus</taxon>
        <taxon>Phlebotomus</taxon>
    </lineage>
</organism>
<dbReference type="GO" id="GO:0017171">
    <property type="term" value="F:serine hydrolase activity"/>
    <property type="evidence" value="ECO:0007669"/>
    <property type="project" value="TreeGrafter"/>
</dbReference>
<dbReference type="InterPro" id="IPR029058">
    <property type="entry name" value="AB_hydrolase_fold"/>
</dbReference>
<dbReference type="InterPro" id="IPR000734">
    <property type="entry name" value="TAG_lipase"/>
</dbReference>
<dbReference type="VEuPathDB" id="VectorBase:PPAI007322"/>
<dbReference type="GO" id="GO:0005615">
    <property type="term" value="C:extracellular space"/>
    <property type="evidence" value="ECO:0007669"/>
    <property type="project" value="TreeGrafter"/>
</dbReference>
<dbReference type="EMBL" id="AJVK01060121">
    <property type="status" value="NOT_ANNOTATED_CDS"/>
    <property type="molecule type" value="Genomic_DNA"/>
</dbReference>
<dbReference type="SUPFAM" id="SSF53474">
    <property type="entry name" value="alpha/beta-Hydrolases"/>
    <property type="match status" value="1"/>
</dbReference>
<proteinExistence type="predicted"/>
<dbReference type="EnsemblMetazoa" id="PPAI007322-RA">
    <property type="protein sequence ID" value="PPAI007322-PA"/>
    <property type="gene ID" value="PPAI007322"/>
</dbReference>
<dbReference type="Proteomes" id="UP000092462">
    <property type="component" value="Unassembled WGS sequence"/>
</dbReference>
<name>A0A1B0DGN8_PHLPP</name>
<dbReference type="GO" id="GO:0016042">
    <property type="term" value="P:lipid catabolic process"/>
    <property type="evidence" value="ECO:0007669"/>
    <property type="project" value="TreeGrafter"/>
</dbReference>
<keyword evidence="2" id="KW-1185">Reference proteome</keyword>
<dbReference type="GO" id="GO:0016298">
    <property type="term" value="F:lipase activity"/>
    <property type="evidence" value="ECO:0007669"/>
    <property type="project" value="InterPro"/>
</dbReference>